<dbReference type="EMBL" id="AJAP01000026">
    <property type="protein sequence ID" value="EOH83409.1"/>
    <property type="molecule type" value="Genomic_DNA"/>
</dbReference>
<keyword evidence="10 15" id="KW-0547">Nucleotide-binding</keyword>
<dbReference type="GO" id="GO:0000105">
    <property type="term" value="P:L-histidine biosynthetic process"/>
    <property type="evidence" value="ECO:0007669"/>
    <property type="project" value="UniProtKB-UniRule"/>
</dbReference>
<dbReference type="RefSeq" id="WP_010752709.1">
    <property type="nucleotide sequence ID" value="NZ_ASVU01000001.1"/>
</dbReference>
<feature type="domain" description="Phosphoribosyl-AMP cyclohydrolase" evidence="16">
    <location>
        <begin position="30"/>
        <end position="102"/>
    </location>
</feature>
<evidence type="ECO:0000256" key="12">
    <source>
        <dbReference type="ARBA" id="ARBA00022840"/>
    </source>
</evidence>
<evidence type="ECO:0000313" key="19">
    <source>
        <dbReference type="Proteomes" id="UP000013777"/>
    </source>
</evidence>
<keyword evidence="11 15" id="KW-0378">Hydrolase</keyword>
<dbReference type="InterPro" id="IPR002496">
    <property type="entry name" value="PRib_AMP_CycHydrolase_dom"/>
</dbReference>
<keyword evidence="12 15" id="KW-0067">ATP-binding</keyword>
<organism evidence="17 19">
    <name type="scientific">Enterococcus asini ATCC 700915</name>
    <dbReference type="NCBI Taxonomy" id="1158606"/>
    <lineage>
        <taxon>Bacteria</taxon>
        <taxon>Bacillati</taxon>
        <taxon>Bacillota</taxon>
        <taxon>Bacilli</taxon>
        <taxon>Lactobacillales</taxon>
        <taxon>Enterococcaceae</taxon>
        <taxon>Enterococcus</taxon>
    </lineage>
</organism>
<evidence type="ECO:0000256" key="10">
    <source>
        <dbReference type="ARBA" id="ARBA00022741"/>
    </source>
</evidence>
<dbReference type="GeneID" id="78364465"/>
<dbReference type="AlphaFoldDB" id="R2S5R1"/>
<dbReference type="eggNOG" id="COG0139">
    <property type="taxonomic scope" value="Bacteria"/>
</dbReference>
<keyword evidence="13 15" id="KW-0368">Histidine biosynthesis</keyword>
<evidence type="ECO:0000256" key="15">
    <source>
        <dbReference type="HAMAP-Rule" id="MF_01019"/>
    </source>
</evidence>
<sequence>MIELEALKFDKEGLIPCVVQDFYTNQVLTVAYMNQESVAETLKTKQMTFYSRSRQELWSKGETSGNTQELVELVADCDQDALVAKVIKAGPACHTGSESCFTAPLYQDEEKKAFSVADLYQLVLDRKVNPQEKSYTSYLFAKGNEKILKKIGEESTEVVIGAMKESKEETTYEIADLIYHLLVLMANNEIVPAEILEELSKRQVVDKKVKQETLQ</sequence>
<evidence type="ECO:0000256" key="3">
    <source>
        <dbReference type="ARBA" id="ARBA00004496"/>
    </source>
</evidence>
<comment type="similarity">
    <text evidence="7 15">In the N-terminal section; belongs to the PRA-CH family.</text>
</comment>
<dbReference type="FunFam" id="3.10.20.810:FF:000001">
    <property type="entry name" value="Histidine biosynthesis bifunctional protein HisIE"/>
    <property type="match status" value="1"/>
</dbReference>
<dbReference type="HAMAP" id="MF_01020">
    <property type="entry name" value="HisE"/>
    <property type="match status" value="1"/>
</dbReference>
<dbReference type="InterPro" id="IPR008179">
    <property type="entry name" value="HisE"/>
</dbReference>
<evidence type="ECO:0000259" key="16">
    <source>
        <dbReference type="Pfam" id="PF01502"/>
    </source>
</evidence>
<comment type="pathway">
    <text evidence="5 15">Amino-acid biosynthesis; L-histidine biosynthesis; L-histidine from 5-phospho-alpha-D-ribose 1-diphosphate: step 2/9.</text>
</comment>
<dbReference type="GO" id="GO:0004636">
    <property type="term" value="F:phosphoribosyl-ATP diphosphatase activity"/>
    <property type="evidence" value="ECO:0007669"/>
    <property type="project" value="UniProtKB-UniRule"/>
</dbReference>
<dbReference type="InterPro" id="IPR023019">
    <property type="entry name" value="His_synth_HisIE"/>
</dbReference>
<evidence type="ECO:0000256" key="9">
    <source>
        <dbReference type="ARBA" id="ARBA00022605"/>
    </source>
</evidence>
<comment type="catalytic activity">
    <reaction evidence="1 15">
        <text>1-(5-phospho-beta-D-ribosyl)-5'-AMP + H2O = 1-(5-phospho-beta-D-ribosyl)-5-[(5-phospho-beta-D-ribosylamino)methylideneamino]imidazole-4-carboxamide</text>
        <dbReference type="Rhea" id="RHEA:20049"/>
        <dbReference type="ChEBI" id="CHEBI:15377"/>
        <dbReference type="ChEBI" id="CHEBI:58435"/>
        <dbReference type="ChEBI" id="CHEBI:59457"/>
        <dbReference type="EC" id="3.5.4.19"/>
    </reaction>
</comment>
<reference evidence="17 19" key="1">
    <citation type="submission" date="2013-02" db="EMBL/GenBank/DDBJ databases">
        <title>The Genome Sequence of Enterococcus asini ATCC_700915.</title>
        <authorList>
            <consortium name="The Broad Institute Genome Sequencing Platform"/>
            <consortium name="The Broad Institute Genome Sequencing Center for Infectious Disease"/>
            <person name="Earl A.M."/>
            <person name="Gilmore M.S."/>
            <person name="Lebreton F."/>
            <person name="Walker B."/>
            <person name="Young S.K."/>
            <person name="Zeng Q."/>
            <person name="Gargeya S."/>
            <person name="Fitzgerald M."/>
            <person name="Haas B."/>
            <person name="Abouelleil A."/>
            <person name="Alvarado L."/>
            <person name="Arachchi H.M."/>
            <person name="Berlin A.M."/>
            <person name="Chapman S.B."/>
            <person name="Dewar J."/>
            <person name="Goldberg J."/>
            <person name="Griggs A."/>
            <person name="Gujja S."/>
            <person name="Hansen M."/>
            <person name="Howarth C."/>
            <person name="Imamovic A."/>
            <person name="Larimer J."/>
            <person name="McCowan C."/>
            <person name="Murphy C."/>
            <person name="Neiman D."/>
            <person name="Pearson M."/>
            <person name="Priest M."/>
            <person name="Roberts A."/>
            <person name="Saif S."/>
            <person name="Shea T."/>
            <person name="Sisk P."/>
            <person name="Sykes S."/>
            <person name="Wortman J."/>
            <person name="Nusbaum C."/>
            <person name="Birren B."/>
        </authorList>
    </citation>
    <scope>NUCLEOTIDE SEQUENCE [LARGE SCALE GENOMIC DNA]</scope>
    <source>
        <strain evidence="17 19">ATCC 700915</strain>
    </source>
</reference>
<dbReference type="Proteomes" id="UP000013777">
    <property type="component" value="Unassembled WGS sequence"/>
</dbReference>
<dbReference type="Gene3D" id="3.10.20.810">
    <property type="entry name" value="Phosphoribosyl-AMP cyclohydrolase"/>
    <property type="match status" value="1"/>
</dbReference>
<evidence type="ECO:0000256" key="2">
    <source>
        <dbReference type="ARBA" id="ARBA00001460"/>
    </source>
</evidence>
<gene>
    <name evidence="15" type="primary">hisI</name>
    <name evidence="15" type="synonym">hisIE</name>
    <name evidence="18" type="ORF">UAS_00025</name>
    <name evidence="17" type="ORF">UAS_02424</name>
</gene>
<evidence type="ECO:0000256" key="13">
    <source>
        <dbReference type="ARBA" id="ARBA00023102"/>
    </source>
</evidence>
<keyword evidence="14 15" id="KW-0511">Multifunctional enzyme</keyword>
<name>R2S5R1_9ENTE</name>
<dbReference type="HAMAP" id="MF_01019">
    <property type="entry name" value="HisIE"/>
    <property type="match status" value="1"/>
</dbReference>
<evidence type="ECO:0000256" key="7">
    <source>
        <dbReference type="ARBA" id="ARBA00008299"/>
    </source>
</evidence>
<comment type="subcellular location">
    <subcellularLocation>
        <location evidence="3 15">Cytoplasm</location>
    </subcellularLocation>
</comment>
<dbReference type="UniPathway" id="UPA00031">
    <property type="reaction ID" value="UER00007"/>
</dbReference>
<protein>
    <recommendedName>
        <fullName evidence="15">Histidine biosynthesis bifunctional protein HisIE</fullName>
    </recommendedName>
    <domain>
        <recommendedName>
            <fullName evidence="15">Phosphoribosyl-AMP cyclohydrolase</fullName>
            <shortName evidence="15">PRA-CH</shortName>
            <ecNumber evidence="15">3.5.4.19</ecNumber>
        </recommendedName>
    </domain>
    <domain>
        <recommendedName>
            <fullName evidence="15">Phosphoribosyl-ATP pyrophosphatase</fullName>
            <shortName evidence="15">PRA-PH</shortName>
            <ecNumber evidence="15">3.6.1.31</ecNumber>
        </recommendedName>
    </domain>
</protein>
<evidence type="ECO:0000256" key="11">
    <source>
        <dbReference type="ARBA" id="ARBA00022801"/>
    </source>
</evidence>
<proteinExistence type="inferred from homology"/>
<dbReference type="InterPro" id="IPR038019">
    <property type="entry name" value="PRib_AMP_CycHydrolase_sf"/>
</dbReference>
<keyword evidence="8 15" id="KW-0963">Cytoplasm</keyword>
<dbReference type="GO" id="GO:0005524">
    <property type="term" value="F:ATP binding"/>
    <property type="evidence" value="ECO:0007669"/>
    <property type="project" value="UniProtKB-KW"/>
</dbReference>
<comment type="similarity">
    <text evidence="6 15">In the C-terminal section; belongs to the PRA-PH family.</text>
</comment>
<dbReference type="EMBL" id="AJAP01000002">
    <property type="protein sequence ID" value="EOH91631.1"/>
    <property type="molecule type" value="Genomic_DNA"/>
</dbReference>
<feature type="region of interest" description="Phosphoribosyl-AMP cyclohydrolase" evidence="15">
    <location>
        <begin position="1"/>
        <end position="115"/>
    </location>
</feature>
<dbReference type="NCBIfam" id="NF002747">
    <property type="entry name" value="PRK02759.1"/>
    <property type="match status" value="1"/>
</dbReference>
<dbReference type="GO" id="GO:0005737">
    <property type="term" value="C:cytoplasm"/>
    <property type="evidence" value="ECO:0007669"/>
    <property type="project" value="UniProtKB-SubCell"/>
</dbReference>
<dbReference type="STRING" id="57732.RU94_GL001250"/>
<dbReference type="PANTHER" id="PTHR42945:SF9">
    <property type="entry name" value="HISTIDINE BIOSYNTHESIS BIFUNCTIONAL PROTEIN HISIE"/>
    <property type="match status" value="1"/>
</dbReference>
<dbReference type="EC" id="3.5.4.19" evidence="15"/>
<evidence type="ECO:0000256" key="8">
    <source>
        <dbReference type="ARBA" id="ARBA00022490"/>
    </source>
</evidence>
<comment type="pathway">
    <text evidence="4 15">Amino-acid biosynthesis; L-histidine biosynthesis; L-histidine from 5-phospho-alpha-D-ribose 1-diphosphate: step 3/9.</text>
</comment>
<dbReference type="NCBIfam" id="TIGR03188">
    <property type="entry name" value="histidine_hisI"/>
    <property type="match status" value="1"/>
</dbReference>
<feature type="region of interest" description="Phosphoribosyl-ATP pyrophosphohydrolase" evidence="15">
    <location>
        <begin position="116"/>
        <end position="215"/>
    </location>
</feature>
<evidence type="ECO:0000256" key="1">
    <source>
        <dbReference type="ARBA" id="ARBA00000024"/>
    </source>
</evidence>
<evidence type="ECO:0000256" key="4">
    <source>
        <dbReference type="ARBA" id="ARBA00005169"/>
    </source>
</evidence>
<keyword evidence="9 15" id="KW-0028">Amino-acid biosynthesis</keyword>
<evidence type="ECO:0000256" key="5">
    <source>
        <dbReference type="ARBA" id="ARBA00005204"/>
    </source>
</evidence>
<evidence type="ECO:0000256" key="6">
    <source>
        <dbReference type="ARBA" id="ARBA00007731"/>
    </source>
</evidence>
<evidence type="ECO:0000256" key="14">
    <source>
        <dbReference type="ARBA" id="ARBA00023268"/>
    </source>
</evidence>
<dbReference type="NCBIfam" id="NF000768">
    <property type="entry name" value="PRK00051.1"/>
    <property type="match status" value="1"/>
</dbReference>
<comment type="caution">
    <text evidence="17">The sequence shown here is derived from an EMBL/GenBank/DDBJ whole genome shotgun (WGS) entry which is preliminary data.</text>
</comment>
<dbReference type="Pfam" id="PF01503">
    <property type="entry name" value="PRA-PH"/>
    <property type="match status" value="1"/>
</dbReference>
<accession>R2S5R1</accession>
<dbReference type="eggNOG" id="COG0140">
    <property type="taxonomic scope" value="Bacteria"/>
</dbReference>
<dbReference type="EC" id="3.6.1.31" evidence="15"/>
<comment type="catalytic activity">
    <reaction evidence="2 15">
        <text>1-(5-phospho-beta-D-ribosyl)-ATP + H2O = 1-(5-phospho-beta-D-ribosyl)-5'-AMP + diphosphate + H(+)</text>
        <dbReference type="Rhea" id="RHEA:22828"/>
        <dbReference type="ChEBI" id="CHEBI:15377"/>
        <dbReference type="ChEBI" id="CHEBI:15378"/>
        <dbReference type="ChEBI" id="CHEBI:33019"/>
        <dbReference type="ChEBI" id="CHEBI:59457"/>
        <dbReference type="ChEBI" id="CHEBI:73183"/>
        <dbReference type="EC" id="3.6.1.31"/>
    </reaction>
</comment>
<dbReference type="Pfam" id="PF01502">
    <property type="entry name" value="PRA-CH"/>
    <property type="match status" value="1"/>
</dbReference>
<dbReference type="GO" id="GO:0004635">
    <property type="term" value="F:phosphoribosyl-AMP cyclohydrolase activity"/>
    <property type="evidence" value="ECO:0007669"/>
    <property type="project" value="UniProtKB-UniRule"/>
</dbReference>
<evidence type="ECO:0000313" key="18">
    <source>
        <dbReference type="EMBL" id="EOH91631.1"/>
    </source>
</evidence>
<evidence type="ECO:0000313" key="17">
    <source>
        <dbReference type="EMBL" id="EOH83409.1"/>
    </source>
</evidence>
<dbReference type="SUPFAM" id="SSF101386">
    <property type="entry name" value="all-alpha NTP pyrophosphatases"/>
    <property type="match status" value="1"/>
</dbReference>
<dbReference type="SUPFAM" id="SSF141734">
    <property type="entry name" value="HisI-like"/>
    <property type="match status" value="1"/>
</dbReference>
<dbReference type="CDD" id="cd11534">
    <property type="entry name" value="NTP-PPase_HisIE_like"/>
    <property type="match status" value="1"/>
</dbReference>
<dbReference type="PATRIC" id="fig|1158606.3.peg.2370"/>
<dbReference type="HOGENOM" id="CLU_048577_3_1_9"/>
<dbReference type="InterPro" id="IPR021130">
    <property type="entry name" value="PRib-ATP_PPHydrolase-like"/>
</dbReference>
<dbReference type="Gene3D" id="1.10.287.1080">
    <property type="entry name" value="MazG-like"/>
    <property type="match status" value="1"/>
</dbReference>
<dbReference type="PANTHER" id="PTHR42945">
    <property type="entry name" value="HISTIDINE BIOSYNTHESIS BIFUNCTIONAL PROTEIN"/>
    <property type="match status" value="1"/>
</dbReference>
<keyword evidence="19" id="KW-1185">Reference proteome</keyword>